<protein>
    <recommendedName>
        <fullName evidence="9">Transcriptional activator Myb</fullName>
    </recommendedName>
</protein>
<dbReference type="Ensembl" id="ENSPEMT00000000334.2">
    <property type="protein sequence ID" value="ENSPEMP00000000332.2"/>
    <property type="gene ID" value="ENSPEMG00000000233.2"/>
</dbReference>
<dbReference type="InterPro" id="IPR050560">
    <property type="entry name" value="MYB_TF"/>
</dbReference>
<dbReference type="GO" id="GO:0000122">
    <property type="term" value="P:negative regulation of transcription by RNA polymerase II"/>
    <property type="evidence" value="ECO:0007669"/>
    <property type="project" value="Ensembl"/>
</dbReference>
<dbReference type="OrthoDB" id="2143914at2759"/>
<keyword evidence="14" id="KW-1185">Reference proteome</keyword>
<feature type="domain" description="Myb-like" evidence="11">
    <location>
        <begin position="87"/>
        <end position="138"/>
    </location>
</feature>
<dbReference type="AlphaFoldDB" id="A0A8C8SUN2"/>
<proteinExistence type="predicted"/>
<dbReference type="SMART" id="SM00717">
    <property type="entry name" value="SANT"/>
    <property type="match status" value="3"/>
</dbReference>
<dbReference type="GO" id="GO:0000082">
    <property type="term" value="P:G1/S transition of mitotic cell cycle"/>
    <property type="evidence" value="ECO:0007669"/>
    <property type="project" value="Ensembl"/>
</dbReference>
<evidence type="ECO:0000256" key="4">
    <source>
        <dbReference type="ARBA" id="ARBA00023125"/>
    </source>
</evidence>
<dbReference type="InterPro" id="IPR015395">
    <property type="entry name" value="C-myb_C"/>
</dbReference>
<feature type="domain" description="Myb-like" evidence="11">
    <location>
        <begin position="35"/>
        <end position="86"/>
    </location>
</feature>
<feature type="domain" description="Myb-like" evidence="11">
    <location>
        <begin position="139"/>
        <end position="189"/>
    </location>
</feature>
<keyword evidence="7" id="KW-0539">Nucleus</keyword>
<dbReference type="Proteomes" id="UP000694547">
    <property type="component" value="Chromosome 16"/>
</dbReference>
<feature type="region of interest" description="Disordered" evidence="10">
    <location>
        <begin position="196"/>
        <end position="215"/>
    </location>
</feature>
<dbReference type="GO" id="GO:0071987">
    <property type="term" value="F:WD40-repeat domain binding"/>
    <property type="evidence" value="ECO:0007669"/>
    <property type="project" value="Ensembl"/>
</dbReference>
<evidence type="ECO:0000259" key="12">
    <source>
        <dbReference type="PROSITE" id="PS51294"/>
    </source>
</evidence>
<dbReference type="GO" id="GO:0000978">
    <property type="term" value="F:RNA polymerase II cis-regulatory region sequence-specific DNA binding"/>
    <property type="evidence" value="ECO:0007669"/>
    <property type="project" value="Ensembl"/>
</dbReference>
<dbReference type="InterPro" id="IPR012642">
    <property type="entry name" value="Tscrpt_reg_Wos2-domain"/>
</dbReference>
<dbReference type="GO" id="GO:1990830">
    <property type="term" value="P:cellular response to leukemia inhibitory factor"/>
    <property type="evidence" value="ECO:0007669"/>
    <property type="project" value="Ensembl"/>
</dbReference>
<dbReference type="Pfam" id="PF07988">
    <property type="entry name" value="LMSTEN"/>
    <property type="match status" value="1"/>
</dbReference>
<evidence type="ECO:0000313" key="14">
    <source>
        <dbReference type="Proteomes" id="UP000694547"/>
    </source>
</evidence>
<dbReference type="GO" id="GO:0045653">
    <property type="term" value="P:negative regulation of megakaryocyte differentiation"/>
    <property type="evidence" value="ECO:0007669"/>
    <property type="project" value="Ensembl"/>
</dbReference>
<keyword evidence="5" id="KW-0010">Activator</keyword>
<dbReference type="CTD" id="4602"/>
<evidence type="ECO:0000256" key="1">
    <source>
        <dbReference type="ARBA" id="ARBA00004123"/>
    </source>
</evidence>
<accession>A0A8C8SUN2</accession>
<reference evidence="13" key="3">
    <citation type="submission" date="2025-09" db="UniProtKB">
        <authorList>
            <consortium name="Ensembl"/>
        </authorList>
    </citation>
    <scope>IDENTIFICATION</scope>
</reference>
<comment type="subcellular location">
    <subcellularLocation>
        <location evidence="1">Nucleus</location>
    </subcellularLocation>
</comment>
<dbReference type="GO" id="GO:0030218">
    <property type="term" value="P:erythrocyte differentiation"/>
    <property type="evidence" value="ECO:0007669"/>
    <property type="project" value="Ensembl"/>
</dbReference>
<dbReference type="GO" id="GO:0001701">
    <property type="term" value="P:in utero embryonic development"/>
    <property type="evidence" value="ECO:0007669"/>
    <property type="project" value="Ensembl"/>
</dbReference>
<evidence type="ECO:0000256" key="9">
    <source>
        <dbReference type="ARBA" id="ARBA00093793"/>
    </source>
</evidence>
<evidence type="ECO:0000259" key="11">
    <source>
        <dbReference type="PROSITE" id="PS50090"/>
    </source>
</evidence>
<reference evidence="13 14" key="1">
    <citation type="submission" date="2018-10" db="EMBL/GenBank/DDBJ databases">
        <title>Improved assembly of the deer mouse Peromyscus maniculatus genome.</title>
        <authorList>
            <person name="Lassance J.-M."/>
            <person name="Hoekstra H.E."/>
        </authorList>
    </citation>
    <scope>NUCLEOTIDE SEQUENCE [LARGE SCALE GENOMIC DNA]</scope>
</reference>
<dbReference type="GO" id="GO:0045064">
    <property type="term" value="P:T-helper 2 cell differentiation"/>
    <property type="evidence" value="ECO:0007669"/>
    <property type="project" value="Ensembl"/>
</dbReference>
<dbReference type="PANTHER" id="PTHR45614">
    <property type="entry name" value="MYB PROTEIN-RELATED"/>
    <property type="match status" value="1"/>
</dbReference>
<dbReference type="SUPFAM" id="SSF46689">
    <property type="entry name" value="Homeodomain-like"/>
    <property type="match status" value="2"/>
</dbReference>
<dbReference type="Pfam" id="PF00249">
    <property type="entry name" value="Myb_DNA-binding"/>
    <property type="match status" value="3"/>
</dbReference>
<organism evidence="13 14">
    <name type="scientific">Peromyscus maniculatus bairdii</name>
    <name type="common">Prairie deer mouse</name>
    <dbReference type="NCBI Taxonomy" id="230844"/>
    <lineage>
        <taxon>Eukaryota</taxon>
        <taxon>Metazoa</taxon>
        <taxon>Chordata</taxon>
        <taxon>Craniata</taxon>
        <taxon>Vertebrata</taxon>
        <taxon>Euteleostomi</taxon>
        <taxon>Mammalia</taxon>
        <taxon>Eutheria</taxon>
        <taxon>Euarchontoglires</taxon>
        <taxon>Glires</taxon>
        <taxon>Rodentia</taxon>
        <taxon>Myomorpha</taxon>
        <taxon>Muroidea</taxon>
        <taxon>Cricetidae</taxon>
        <taxon>Neotominae</taxon>
        <taxon>Peromyscus</taxon>
    </lineage>
</organism>
<dbReference type="GO" id="GO:1902895">
    <property type="term" value="P:positive regulation of miRNA transcription"/>
    <property type="evidence" value="ECO:0007669"/>
    <property type="project" value="Ensembl"/>
</dbReference>
<keyword evidence="3" id="KW-0805">Transcription regulation</keyword>
<evidence type="ECO:0000256" key="7">
    <source>
        <dbReference type="ARBA" id="ARBA00023242"/>
    </source>
</evidence>
<evidence type="ECO:0000256" key="8">
    <source>
        <dbReference type="ARBA" id="ARBA00093768"/>
    </source>
</evidence>
<dbReference type="RefSeq" id="XP_042118149.1">
    <property type="nucleotide sequence ID" value="XM_042262215.1"/>
</dbReference>
<dbReference type="FunFam" id="1.10.10.60:FF:000010">
    <property type="entry name" value="Transcriptional activator Myb isoform A"/>
    <property type="match status" value="1"/>
</dbReference>
<feature type="domain" description="HTH myb-type" evidence="12">
    <location>
        <begin position="143"/>
        <end position="193"/>
    </location>
</feature>
<dbReference type="InterPro" id="IPR001005">
    <property type="entry name" value="SANT/Myb"/>
</dbReference>
<dbReference type="PANTHER" id="PTHR45614:SF5">
    <property type="entry name" value="TRANSCRIPTIONAL ACTIVATOR MYB"/>
    <property type="match status" value="1"/>
</dbReference>
<feature type="region of interest" description="Disordered" evidence="10">
    <location>
        <begin position="336"/>
        <end position="369"/>
    </location>
</feature>
<evidence type="ECO:0000256" key="10">
    <source>
        <dbReference type="SAM" id="MobiDB-lite"/>
    </source>
</evidence>
<dbReference type="PROSITE" id="PS50090">
    <property type="entry name" value="MYB_LIKE"/>
    <property type="match status" value="3"/>
</dbReference>
<evidence type="ECO:0000256" key="5">
    <source>
        <dbReference type="ARBA" id="ARBA00023159"/>
    </source>
</evidence>
<dbReference type="Gene3D" id="1.10.10.60">
    <property type="entry name" value="Homeodomain-like"/>
    <property type="match status" value="3"/>
</dbReference>
<dbReference type="GO" id="GO:0005829">
    <property type="term" value="C:cytosol"/>
    <property type="evidence" value="ECO:0007669"/>
    <property type="project" value="Ensembl"/>
</dbReference>
<comment type="function">
    <text evidence="8">Transcriptional activator; DNA-binding protein that specifically recognize the sequence 5'-YAAC[GT]G-3'. Plays an important role in the control of proliferation and differentiation of hematopoietic progenitor cells.</text>
</comment>
<dbReference type="InterPro" id="IPR017930">
    <property type="entry name" value="Myb_dom"/>
</dbReference>
<dbReference type="GO" id="GO:0048538">
    <property type="term" value="P:thymus development"/>
    <property type="evidence" value="ECO:0007669"/>
    <property type="project" value="Ensembl"/>
</dbReference>
<gene>
    <name evidence="13" type="primary">Myb</name>
</gene>
<dbReference type="InterPro" id="IPR009057">
    <property type="entry name" value="Homeodomain-like_sf"/>
</dbReference>
<feature type="compositionally biased region" description="Basic and acidic residues" evidence="10">
    <location>
        <begin position="556"/>
        <end position="565"/>
    </location>
</feature>
<dbReference type="GO" id="GO:0006816">
    <property type="term" value="P:calcium ion transport"/>
    <property type="evidence" value="ECO:0007669"/>
    <property type="project" value="Ensembl"/>
</dbReference>
<dbReference type="GO" id="GO:1901533">
    <property type="term" value="P:negative regulation of hematopoietic progenitor cell differentiation"/>
    <property type="evidence" value="ECO:0007669"/>
    <property type="project" value="Ensembl"/>
</dbReference>
<feature type="domain" description="HTH myb-type" evidence="12">
    <location>
        <begin position="35"/>
        <end position="86"/>
    </location>
</feature>
<dbReference type="GO" id="GO:0030183">
    <property type="term" value="P:B cell differentiation"/>
    <property type="evidence" value="ECO:0007669"/>
    <property type="project" value="Ensembl"/>
</dbReference>
<evidence type="ECO:0000256" key="2">
    <source>
        <dbReference type="ARBA" id="ARBA00022737"/>
    </source>
</evidence>
<evidence type="ECO:0000256" key="3">
    <source>
        <dbReference type="ARBA" id="ARBA00023015"/>
    </source>
</evidence>
<dbReference type="GO" id="GO:0048566">
    <property type="term" value="P:embryonic digestive tract development"/>
    <property type="evidence" value="ECO:0007669"/>
    <property type="project" value="Ensembl"/>
</dbReference>
<dbReference type="FunFam" id="1.10.10.60:FF:000016">
    <property type="entry name" value="Transcriptional activator Myb isoform A"/>
    <property type="match status" value="1"/>
</dbReference>
<feature type="compositionally biased region" description="Polar residues" evidence="10">
    <location>
        <begin position="424"/>
        <end position="436"/>
    </location>
</feature>
<dbReference type="FunFam" id="1.10.10.60:FF:000042">
    <property type="entry name" value="Transcriptional activator Myb isoform A"/>
    <property type="match status" value="1"/>
</dbReference>
<evidence type="ECO:0000256" key="6">
    <source>
        <dbReference type="ARBA" id="ARBA00023163"/>
    </source>
</evidence>
<keyword evidence="2" id="KW-0677">Repeat</keyword>
<dbReference type="PROSITE" id="PS51294">
    <property type="entry name" value="HTH_MYB"/>
    <property type="match status" value="3"/>
</dbReference>
<evidence type="ECO:0000313" key="13">
    <source>
        <dbReference type="Ensembl" id="ENSPEMP00000000332.2"/>
    </source>
</evidence>
<feature type="region of interest" description="Disordered" evidence="10">
    <location>
        <begin position="424"/>
        <end position="468"/>
    </location>
</feature>
<keyword evidence="6" id="KW-0804">Transcription</keyword>
<feature type="compositionally biased region" description="Polar residues" evidence="10">
    <location>
        <begin position="520"/>
        <end position="534"/>
    </location>
</feature>
<dbReference type="GO" id="GO:0071354">
    <property type="term" value="P:cellular response to interleukin-6"/>
    <property type="evidence" value="ECO:0007669"/>
    <property type="project" value="Ensembl"/>
</dbReference>
<feature type="region of interest" description="Disordered" evidence="10">
    <location>
        <begin position="505"/>
        <end position="565"/>
    </location>
</feature>
<sequence>MARRPRHSIYSSDEDDEDIEMCDHDYDGLLPKSGKRHLGKTRWTREEDEKLKKLVEQNGTDDWKVIANYLPNRTDVQCQHRWQKVLNPELIKGPWTKEEDQRVIELVQKYGPKRWSVIAKHLKGRIGKQCRERWHNHLNPEVKKTSWTEEEDRIIYQAHKRLGNRWAEIAKLLPGRTDNAIKNHWNSTMRRKVEQEGYLQEPSKASQPPVAASFPKNNHLMGFAHASPSSQLSPNGQPSVNSDYPYYHISEAQNVSSHVPYPVALHVNIVNVPQPAAAAIQRHYNDEDPEKEKRIKELELLLMSTENELKGQQTLPTQNHTCSYPGWHSTSIVDQTRPHGDSAPVSCLGDHHSSTPSLPADPGSLPEESASPARCMIVHQGTILDNVKNLLEFAETLQFIDSESSWCDLSSFAFSEEEAAFSRSQQHTGKAFQLQQREGRGTRPSGEPGLRVNSPGLSQEASPGPAKALPLARHSIVPLVILRKKRGQASPLATGDSSSFLSADISTSTPKHSPVKSLPFSPTQFLNTSSNHENSGLDGPSLSPTPLSGHKLTTPCHRDQTVKPQKENSIFRTPAIKRSILESSPRTPTPFKHALAAQEIKYGPLKMLPQTPSHLVEDLQDVIKQESDESGVVAEFQENGPPLLKKIKQEVESPTDKAGNFFCSNHWEGNSLSAQLFAQASPVADTPNILTSSVLMTSVSEDEDNVLKAFTAPKNRPLVGPLQPCSGGAWEPASCGKTEDQMTVSGQARKYVSAFSARTLVM</sequence>
<dbReference type="Pfam" id="PF09316">
    <property type="entry name" value="Cmyb_C"/>
    <property type="match status" value="1"/>
</dbReference>
<dbReference type="GO" id="GO:0017145">
    <property type="term" value="P:stem cell division"/>
    <property type="evidence" value="ECO:0007669"/>
    <property type="project" value="Ensembl"/>
</dbReference>
<dbReference type="GO" id="GO:0001228">
    <property type="term" value="F:DNA-binding transcription activator activity, RNA polymerase II-specific"/>
    <property type="evidence" value="ECO:0007669"/>
    <property type="project" value="Ensembl"/>
</dbReference>
<dbReference type="GeneTree" id="ENSGT00940000156248"/>
<reference evidence="13" key="2">
    <citation type="submission" date="2025-08" db="UniProtKB">
        <authorList>
            <consortium name="Ensembl"/>
        </authorList>
    </citation>
    <scope>IDENTIFICATION</scope>
</reference>
<dbReference type="GO" id="GO:0005654">
    <property type="term" value="C:nucleoplasm"/>
    <property type="evidence" value="ECO:0007669"/>
    <property type="project" value="Ensembl"/>
</dbReference>
<feature type="domain" description="HTH myb-type" evidence="12">
    <location>
        <begin position="87"/>
        <end position="142"/>
    </location>
</feature>
<dbReference type="GO" id="GO:0048536">
    <property type="term" value="P:spleen development"/>
    <property type="evidence" value="ECO:0007669"/>
    <property type="project" value="Ensembl"/>
</dbReference>
<name>A0A8C8SUN2_PERMB</name>
<keyword evidence="4" id="KW-0238">DNA-binding</keyword>
<dbReference type="CDD" id="cd00167">
    <property type="entry name" value="SANT"/>
    <property type="match status" value="3"/>
</dbReference>